<dbReference type="InterPro" id="IPR047142">
    <property type="entry name" value="OryJ/VirC-like"/>
</dbReference>
<dbReference type="Pfam" id="PF07883">
    <property type="entry name" value="Cupin_2"/>
    <property type="match status" value="1"/>
</dbReference>
<reference evidence="2 3" key="1">
    <citation type="submission" date="2023-09" db="EMBL/GenBank/DDBJ databases">
        <title>Novel taxa isolated from Blanes Bay.</title>
        <authorList>
            <person name="Rey-Velasco X."/>
            <person name="Lucena T."/>
        </authorList>
    </citation>
    <scope>NUCLEOTIDE SEQUENCE [LARGE SCALE GENOMIC DNA]</scope>
    <source>
        <strain evidence="2 3">S356</strain>
    </source>
</reference>
<dbReference type="EMBL" id="JAVTTO010000004">
    <property type="protein sequence ID" value="MDT7833182.1"/>
    <property type="molecule type" value="Genomic_DNA"/>
</dbReference>
<dbReference type="PANTHER" id="PTHR36156">
    <property type="entry name" value="SLR2101 PROTEIN"/>
    <property type="match status" value="1"/>
</dbReference>
<organism evidence="2 3">
    <name type="scientific">Asprobacillus argus</name>
    <dbReference type="NCBI Taxonomy" id="3076534"/>
    <lineage>
        <taxon>Bacteria</taxon>
        <taxon>Pseudomonadati</taxon>
        <taxon>Bacteroidota</taxon>
        <taxon>Flavobacteriia</taxon>
        <taxon>Flavobacteriales</taxon>
        <taxon>Flavobacteriaceae</taxon>
        <taxon>Asprobacillus</taxon>
    </lineage>
</organism>
<protein>
    <submittedName>
        <fullName evidence="2">Cupin domain-containing protein</fullName>
    </submittedName>
</protein>
<dbReference type="InterPro" id="IPR011051">
    <property type="entry name" value="RmlC_Cupin_sf"/>
</dbReference>
<dbReference type="CDD" id="cd02236">
    <property type="entry name" value="cupin_CV2614-like"/>
    <property type="match status" value="1"/>
</dbReference>
<proteinExistence type="predicted"/>
<gene>
    <name evidence="2" type="ORF">RQM59_12365</name>
</gene>
<dbReference type="InterPro" id="IPR013096">
    <property type="entry name" value="Cupin_2"/>
</dbReference>
<feature type="domain" description="Cupin type-2" evidence="1">
    <location>
        <begin position="60"/>
        <end position="128"/>
    </location>
</feature>
<dbReference type="PANTHER" id="PTHR36156:SF2">
    <property type="entry name" value="CUPIN TYPE-2 DOMAIN-CONTAINING PROTEIN"/>
    <property type="match status" value="1"/>
</dbReference>
<dbReference type="InterPro" id="IPR014710">
    <property type="entry name" value="RmlC-like_jellyroll"/>
</dbReference>
<keyword evidence="3" id="KW-1185">Reference proteome</keyword>
<sequence>MTSKKVLLVINFICFIICSCAEKKEKDIQITTILETTKSWNGTLLPKFSSAQPKVTISKVVIPPKAKLPRHLHPVITTGMLTKGELTVTDDNNKQITIKAGDVLVEVTNTIHFGENTGNVPAEIIVFYIGPEDSPTTVIEKKH</sequence>
<accession>A0ABU3LHK6</accession>
<evidence type="ECO:0000259" key="1">
    <source>
        <dbReference type="Pfam" id="PF07883"/>
    </source>
</evidence>
<evidence type="ECO:0000313" key="3">
    <source>
        <dbReference type="Proteomes" id="UP001257277"/>
    </source>
</evidence>
<evidence type="ECO:0000313" key="2">
    <source>
        <dbReference type="EMBL" id="MDT7833182.1"/>
    </source>
</evidence>
<dbReference type="SUPFAM" id="SSF51182">
    <property type="entry name" value="RmlC-like cupins"/>
    <property type="match status" value="1"/>
</dbReference>
<dbReference type="RefSeq" id="WP_349242431.1">
    <property type="nucleotide sequence ID" value="NZ_JAVTTO010000004.1"/>
</dbReference>
<comment type="caution">
    <text evidence="2">The sequence shown here is derived from an EMBL/GenBank/DDBJ whole genome shotgun (WGS) entry which is preliminary data.</text>
</comment>
<dbReference type="Gene3D" id="2.60.120.10">
    <property type="entry name" value="Jelly Rolls"/>
    <property type="match status" value="1"/>
</dbReference>
<name>A0ABU3LHK6_9FLAO</name>
<dbReference type="PROSITE" id="PS51257">
    <property type="entry name" value="PROKAR_LIPOPROTEIN"/>
    <property type="match status" value="1"/>
</dbReference>
<dbReference type="Proteomes" id="UP001257277">
    <property type="component" value="Unassembled WGS sequence"/>
</dbReference>